<name>A0A4Y2A2C5_ARAVE</name>
<evidence type="ECO:0000313" key="2">
    <source>
        <dbReference type="EMBL" id="GBL73416.1"/>
    </source>
</evidence>
<organism evidence="2 3">
    <name type="scientific">Araneus ventricosus</name>
    <name type="common">Orbweaver spider</name>
    <name type="synonym">Epeira ventricosa</name>
    <dbReference type="NCBI Taxonomy" id="182803"/>
    <lineage>
        <taxon>Eukaryota</taxon>
        <taxon>Metazoa</taxon>
        <taxon>Ecdysozoa</taxon>
        <taxon>Arthropoda</taxon>
        <taxon>Chelicerata</taxon>
        <taxon>Arachnida</taxon>
        <taxon>Araneae</taxon>
        <taxon>Araneomorphae</taxon>
        <taxon>Entelegynae</taxon>
        <taxon>Araneoidea</taxon>
        <taxon>Araneidae</taxon>
        <taxon>Araneus</taxon>
    </lineage>
</organism>
<accession>A0A4Y2A2C5</accession>
<dbReference type="AlphaFoldDB" id="A0A4Y2A2C5"/>
<feature type="region of interest" description="Disordered" evidence="1">
    <location>
        <begin position="1"/>
        <end position="87"/>
    </location>
</feature>
<reference evidence="2 3" key="1">
    <citation type="journal article" date="2019" name="Sci. Rep.">
        <title>Orb-weaving spider Araneus ventricosus genome elucidates the spidroin gene catalogue.</title>
        <authorList>
            <person name="Kono N."/>
            <person name="Nakamura H."/>
            <person name="Ohtoshi R."/>
            <person name="Moran D.A.P."/>
            <person name="Shinohara A."/>
            <person name="Yoshida Y."/>
            <person name="Fujiwara M."/>
            <person name="Mori M."/>
            <person name="Tomita M."/>
            <person name="Arakawa K."/>
        </authorList>
    </citation>
    <scope>NUCLEOTIDE SEQUENCE [LARGE SCALE GENOMIC DNA]</scope>
</reference>
<dbReference type="EMBL" id="BGPR01000003">
    <property type="protein sequence ID" value="GBL73416.1"/>
    <property type="molecule type" value="Genomic_DNA"/>
</dbReference>
<dbReference type="Proteomes" id="UP000499080">
    <property type="component" value="Unassembled WGS sequence"/>
</dbReference>
<comment type="caution">
    <text evidence="2">The sequence shown here is derived from an EMBL/GenBank/DDBJ whole genome shotgun (WGS) entry which is preliminary data.</text>
</comment>
<gene>
    <name evidence="2" type="ORF">AVEN_159426_1</name>
</gene>
<evidence type="ECO:0000256" key="1">
    <source>
        <dbReference type="SAM" id="MobiDB-lite"/>
    </source>
</evidence>
<keyword evidence="3" id="KW-1185">Reference proteome</keyword>
<proteinExistence type="predicted"/>
<protein>
    <submittedName>
        <fullName evidence="2">Uncharacterized protein</fullName>
    </submittedName>
</protein>
<evidence type="ECO:0000313" key="3">
    <source>
        <dbReference type="Proteomes" id="UP000499080"/>
    </source>
</evidence>
<sequence length="152" mass="16988">MKKVQNWKLHQVTPLHDTDNHKGHTPVVPGLSESLNNQRHDSSREERPSHRTETTNSGHQREGATAPVTASAGSRSKQLECPTGFPKTRRNTVLPTFTYWHFFFSGSASQEVQLADWDSSSADNQVHGFSSVNSVSIQLVHVKKLRGYGVNR</sequence>
<feature type="compositionally biased region" description="Basic and acidic residues" evidence="1">
    <location>
        <begin position="38"/>
        <end position="53"/>
    </location>
</feature>